<evidence type="ECO:0000256" key="3">
    <source>
        <dbReference type="ARBA" id="ARBA00022475"/>
    </source>
</evidence>
<proteinExistence type="inferred from homology"/>
<comment type="caution">
    <text evidence="13">The sequence shown here is derived from an EMBL/GenBank/DDBJ whole genome shotgun (WGS) entry which is preliminary data.</text>
</comment>
<dbReference type="EMBL" id="SWDV01000011">
    <property type="protein sequence ID" value="TLX78718.1"/>
    <property type="molecule type" value="Genomic_DNA"/>
</dbReference>
<evidence type="ECO:0000256" key="4">
    <source>
        <dbReference type="ARBA" id="ARBA00022481"/>
    </source>
</evidence>
<reference evidence="13 14" key="1">
    <citation type="submission" date="2019-04" db="EMBL/GenBank/DDBJ databases">
        <authorList>
            <person name="Li M."/>
        </authorList>
    </citation>
    <scope>NUCLEOTIDE SEQUENCE [LARGE SCALE GENOMIC DNA]</scope>
    <source>
        <strain evidence="13 14">LAM1902</strain>
    </source>
</reference>
<keyword evidence="6 11" id="KW-0812">Transmembrane</keyword>
<evidence type="ECO:0000256" key="10">
    <source>
        <dbReference type="ARBA" id="ARBA00030775"/>
    </source>
</evidence>
<dbReference type="Proteomes" id="UP000306635">
    <property type="component" value="Unassembled WGS sequence"/>
</dbReference>
<dbReference type="InterPro" id="IPR022346">
    <property type="entry name" value="T2SS_GspH"/>
</dbReference>
<evidence type="ECO:0000313" key="13">
    <source>
        <dbReference type="EMBL" id="TLX78718.1"/>
    </source>
</evidence>
<keyword evidence="14" id="KW-1185">Reference proteome</keyword>
<dbReference type="GO" id="GO:0015628">
    <property type="term" value="P:protein secretion by the type II secretion system"/>
    <property type="evidence" value="ECO:0007669"/>
    <property type="project" value="InterPro"/>
</dbReference>
<accession>A0A5R9R785</accession>
<evidence type="ECO:0000256" key="1">
    <source>
        <dbReference type="ARBA" id="ARBA00004377"/>
    </source>
</evidence>
<gene>
    <name evidence="13" type="ORF">FAS41_11685</name>
</gene>
<protein>
    <recommendedName>
        <fullName evidence="2">Type II secretion system protein H</fullName>
    </recommendedName>
    <alternativeName>
        <fullName evidence="10">General secretion pathway protein H</fullName>
    </alternativeName>
</protein>
<evidence type="ECO:0000256" key="8">
    <source>
        <dbReference type="ARBA" id="ARBA00023136"/>
    </source>
</evidence>
<organism evidence="13 14">
    <name type="scientific">Pseudomonas nicosulfuronedens</name>
    <dbReference type="NCBI Taxonomy" id="2571105"/>
    <lineage>
        <taxon>Bacteria</taxon>
        <taxon>Pseudomonadati</taxon>
        <taxon>Pseudomonadota</taxon>
        <taxon>Gammaproteobacteria</taxon>
        <taxon>Pseudomonadales</taxon>
        <taxon>Pseudomonadaceae</taxon>
        <taxon>Pseudomonas</taxon>
    </lineage>
</organism>
<name>A0A5R9R785_9PSED</name>
<evidence type="ECO:0000256" key="6">
    <source>
        <dbReference type="ARBA" id="ARBA00022692"/>
    </source>
</evidence>
<dbReference type="InterPro" id="IPR045584">
    <property type="entry name" value="Pilin-like"/>
</dbReference>
<evidence type="ECO:0000259" key="12">
    <source>
        <dbReference type="Pfam" id="PF12019"/>
    </source>
</evidence>
<dbReference type="RefSeq" id="WP_138522399.1">
    <property type="nucleotide sequence ID" value="NZ_JAOCBK010000004.1"/>
</dbReference>
<dbReference type="InterPro" id="IPR012902">
    <property type="entry name" value="N_methyl_site"/>
</dbReference>
<evidence type="ECO:0000256" key="5">
    <source>
        <dbReference type="ARBA" id="ARBA00022519"/>
    </source>
</evidence>
<comment type="similarity">
    <text evidence="9">Belongs to the GSP H family.</text>
</comment>
<dbReference type="Gene3D" id="3.55.40.10">
    <property type="entry name" value="minor pseudopilin epsh domain"/>
    <property type="match status" value="1"/>
</dbReference>
<evidence type="ECO:0000313" key="14">
    <source>
        <dbReference type="Proteomes" id="UP000306635"/>
    </source>
</evidence>
<keyword evidence="8 11" id="KW-0472">Membrane</keyword>
<keyword evidence="5" id="KW-0997">Cell inner membrane</keyword>
<evidence type="ECO:0000256" key="9">
    <source>
        <dbReference type="ARBA" id="ARBA00025772"/>
    </source>
</evidence>
<sequence length="158" mass="15774">MPANAPSPGFTLVELMVTLAVLAILSTLAAPMFGDLIQRNKVDAASGELTHLLQYARSEAITRASAVTVSASDGNWVGALSVATSSETLRSYGSEGINGGSAVTATGSANSLTFRAAGTLSGAAQTIRLCPGSGSSSGRLLSISSSGQITSTTTECSS</sequence>
<feature type="domain" description="General secretion pathway GspH" evidence="12">
    <location>
        <begin position="47"/>
        <end position="147"/>
    </location>
</feature>
<dbReference type="OrthoDB" id="6880007at2"/>
<comment type="subcellular location">
    <subcellularLocation>
        <location evidence="1">Cell inner membrane</location>
        <topology evidence="1">Single-pass membrane protein</topology>
    </subcellularLocation>
</comment>
<dbReference type="NCBIfam" id="TIGR02532">
    <property type="entry name" value="IV_pilin_GFxxxE"/>
    <property type="match status" value="1"/>
</dbReference>
<evidence type="ECO:0000256" key="11">
    <source>
        <dbReference type="SAM" id="Phobius"/>
    </source>
</evidence>
<dbReference type="SUPFAM" id="SSF54523">
    <property type="entry name" value="Pili subunits"/>
    <property type="match status" value="1"/>
</dbReference>
<dbReference type="Pfam" id="PF12019">
    <property type="entry name" value="GspH"/>
    <property type="match status" value="1"/>
</dbReference>
<keyword evidence="4" id="KW-0488">Methylation</keyword>
<keyword evidence="3" id="KW-1003">Cell membrane</keyword>
<keyword evidence="7 11" id="KW-1133">Transmembrane helix</keyword>
<dbReference type="GO" id="GO:0005886">
    <property type="term" value="C:plasma membrane"/>
    <property type="evidence" value="ECO:0007669"/>
    <property type="project" value="UniProtKB-SubCell"/>
</dbReference>
<evidence type="ECO:0000256" key="2">
    <source>
        <dbReference type="ARBA" id="ARBA00021549"/>
    </source>
</evidence>
<evidence type="ECO:0000256" key="7">
    <source>
        <dbReference type="ARBA" id="ARBA00022989"/>
    </source>
</evidence>
<dbReference type="GO" id="GO:0015627">
    <property type="term" value="C:type II protein secretion system complex"/>
    <property type="evidence" value="ECO:0007669"/>
    <property type="project" value="InterPro"/>
</dbReference>
<dbReference type="Pfam" id="PF07963">
    <property type="entry name" value="N_methyl"/>
    <property type="match status" value="1"/>
</dbReference>
<feature type="transmembrane region" description="Helical" evidence="11">
    <location>
        <begin position="12"/>
        <end position="33"/>
    </location>
</feature>
<dbReference type="AlphaFoldDB" id="A0A5R9R785"/>